<gene>
    <name evidence="1" type="ORF">QE408_001117</name>
</gene>
<dbReference type="Proteomes" id="UP001224781">
    <property type="component" value="Unassembled WGS sequence"/>
</dbReference>
<comment type="caution">
    <text evidence="1">The sequence shown here is derived from an EMBL/GenBank/DDBJ whole genome shotgun (WGS) entry which is preliminary data.</text>
</comment>
<sequence length="330" mass="36339">MAYFKCRRPVFTAQPSAEEARHEAIAGTQHVEDFDGEAFAAFAIVETAWNVAWEDHCAHRSALADERGVGNSPHGAQRFQSIGGATGDVELFLGADDQVEEVESGLQLLRDLRRFHEAAFTVTMTSHTPEVRAVVDVERSLRAAVARQAQRLQNRRFRARMRKMRAGSANAVRFGDESRVDIVFAQRHIGAVLAIEDQGELLLVADAENDECGQALLVGLHAANIDALTHQLFADEAPHVLVADAGNDGTLQTKPCGTCCNVGRRATDVFVEGGHVLQTSADLRAVKIDRRTADRDEIECLHDLSPPRCYAPQRTELYVRHFSPSFIFGL</sequence>
<reference evidence="1 2" key="1">
    <citation type="submission" date="2023-07" db="EMBL/GenBank/DDBJ databases">
        <title>Functional and genomic diversity of the sorghum phyllosphere microbiome.</title>
        <authorList>
            <person name="Shade A."/>
        </authorList>
    </citation>
    <scope>NUCLEOTIDE SEQUENCE [LARGE SCALE GENOMIC DNA]</scope>
    <source>
        <strain evidence="1 2">SORGH_AS_1126</strain>
    </source>
</reference>
<evidence type="ECO:0000313" key="2">
    <source>
        <dbReference type="Proteomes" id="UP001224781"/>
    </source>
</evidence>
<name>A0ABU0UGC1_9HYPH</name>
<keyword evidence="2" id="KW-1185">Reference proteome</keyword>
<accession>A0ABU0UGC1</accession>
<organism evidence="1 2">
    <name type="scientific">Agrobacterium larrymoorei</name>
    <dbReference type="NCBI Taxonomy" id="160699"/>
    <lineage>
        <taxon>Bacteria</taxon>
        <taxon>Pseudomonadati</taxon>
        <taxon>Pseudomonadota</taxon>
        <taxon>Alphaproteobacteria</taxon>
        <taxon>Hyphomicrobiales</taxon>
        <taxon>Rhizobiaceae</taxon>
        <taxon>Rhizobium/Agrobacterium group</taxon>
        <taxon>Agrobacterium</taxon>
    </lineage>
</organism>
<dbReference type="EMBL" id="JAUTBL010000001">
    <property type="protein sequence ID" value="MDQ1183995.1"/>
    <property type="molecule type" value="Genomic_DNA"/>
</dbReference>
<evidence type="ECO:0000313" key="1">
    <source>
        <dbReference type="EMBL" id="MDQ1183995.1"/>
    </source>
</evidence>
<proteinExistence type="predicted"/>
<protein>
    <submittedName>
        <fullName evidence="1">Uncharacterized protein</fullName>
    </submittedName>
</protein>